<keyword evidence="2" id="KW-1185">Reference proteome</keyword>
<dbReference type="PATRIC" id="fig|1202534.3.peg.2168"/>
<organism evidence="1 2">
    <name type="scientific">Clostridium sartagoforme AAU1</name>
    <dbReference type="NCBI Taxonomy" id="1202534"/>
    <lineage>
        <taxon>Bacteria</taxon>
        <taxon>Bacillati</taxon>
        <taxon>Bacillota</taxon>
        <taxon>Clostridia</taxon>
        <taxon>Eubacteriales</taxon>
        <taxon>Clostridiaceae</taxon>
        <taxon>Clostridium</taxon>
    </lineage>
</organism>
<dbReference type="AlphaFoldDB" id="R9CD20"/>
<dbReference type="Proteomes" id="UP000013988">
    <property type="component" value="Unassembled WGS sequence"/>
</dbReference>
<proteinExistence type="predicted"/>
<name>R9CD20_9CLOT</name>
<gene>
    <name evidence="1" type="ORF">A500_10939</name>
</gene>
<reference evidence="1 2" key="1">
    <citation type="submission" date="2013-03" db="EMBL/GenBank/DDBJ databases">
        <title>Whole genome shotgun sequencing of Clostridium sartagoforme AAU1.</title>
        <authorList>
            <person name="Joshi C.G."/>
            <person name="Duggirala S.M."/>
            <person name="Nathani N.M."/>
            <person name="Bhatt V.D."/>
            <person name="Patel A.K."/>
            <person name="Pandya P.R."/>
            <person name="KaPatel J.A."/>
        </authorList>
    </citation>
    <scope>NUCLEOTIDE SEQUENCE [LARGE SCALE GENOMIC DNA]</scope>
    <source>
        <strain evidence="1 2">AAU1</strain>
    </source>
</reference>
<evidence type="ECO:0008006" key="3">
    <source>
        <dbReference type="Google" id="ProtNLM"/>
    </source>
</evidence>
<evidence type="ECO:0000313" key="1">
    <source>
        <dbReference type="EMBL" id="EOR25121.1"/>
    </source>
</evidence>
<protein>
    <recommendedName>
        <fullName evidence="3">Transposase</fullName>
    </recommendedName>
</protein>
<accession>R9CD20</accession>
<dbReference type="EMBL" id="ASRV01000130">
    <property type="protein sequence ID" value="EOR25121.1"/>
    <property type="molecule type" value="Genomic_DNA"/>
</dbReference>
<sequence>MILENNYNKKYSDEIKLKVVREVKQWRRLAEVAGEIGCSVTSINNGV</sequence>
<evidence type="ECO:0000313" key="2">
    <source>
        <dbReference type="Proteomes" id="UP000013988"/>
    </source>
</evidence>
<comment type="caution">
    <text evidence="1">The sequence shown here is derived from an EMBL/GenBank/DDBJ whole genome shotgun (WGS) entry which is preliminary data.</text>
</comment>